<evidence type="ECO:0000313" key="1">
    <source>
        <dbReference type="EMBL" id="JAH66105.1"/>
    </source>
</evidence>
<protein>
    <submittedName>
        <fullName evidence="1">Uncharacterized protein</fullName>
    </submittedName>
</protein>
<sequence length="49" mass="5442">MCILVLIFQGDITPHPGVLERMSKALRQYGQSTLASALHRCHSDLSSPY</sequence>
<dbReference type="AlphaFoldDB" id="A0A0E9ULH4"/>
<reference evidence="1" key="1">
    <citation type="submission" date="2014-11" db="EMBL/GenBank/DDBJ databases">
        <authorList>
            <person name="Amaro Gonzalez C."/>
        </authorList>
    </citation>
    <scope>NUCLEOTIDE SEQUENCE</scope>
</reference>
<accession>A0A0E9ULH4</accession>
<reference evidence="1" key="2">
    <citation type="journal article" date="2015" name="Fish Shellfish Immunol.">
        <title>Early steps in the European eel (Anguilla anguilla)-Vibrio vulnificus interaction in the gills: Role of the RtxA13 toxin.</title>
        <authorList>
            <person name="Callol A."/>
            <person name="Pajuelo D."/>
            <person name="Ebbesson L."/>
            <person name="Teles M."/>
            <person name="MacKenzie S."/>
            <person name="Amaro C."/>
        </authorList>
    </citation>
    <scope>NUCLEOTIDE SEQUENCE</scope>
</reference>
<name>A0A0E9ULH4_ANGAN</name>
<organism evidence="1">
    <name type="scientific">Anguilla anguilla</name>
    <name type="common">European freshwater eel</name>
    <name type="synonym">Muraena anguilla</name>
    <dbReference type="NCBI Taxonomy" id="7936"/>
    <lineage>
        <taxon>Eukaryota</taxon>
        <taxon>Metazoa</taxon>
        <taxon>Chordata</taxon>
        <taxon>Craniata</taxon>
        <taxon>Vertebrata</taxon>
        <taxon>Euteleostomi</taxon>
        <taxon>Actinopterygii</taxon>
        <taxon>Neopterygii</taxon>
        <taxon>Teleostei</taxon>
        <taxon>Anguilliformes</taxon>
        <taxon>Anguillidae</taxon>
        <taxon>Anguilla</taxon>
    </lineage>
</organism>
<proteinExistence type="predicted"/>
<dbReference type="EMBL" id="GBXM01042472">
    <property type="protein sequence ID" value="JAH66105.1"/>
    <property type="molecule type" value="Transcribed_RNA"/>
</dbReference>